<dbReference type="CDD" id="cd06910">
    <property type="entry name" value="M14_ASTE_ASPA-like"/>
    <property type="match status" value="1"/>
</dbReference>
<dbReference type="GO" id="GO:0046872">
    <property type="term" value="F:metal ion binding"/>
    <property type="evidence" value="ECO:0007669"/>
    <property type="project" value="UniProtKB-KW"/>
</dbReference>
<dbReference type="PANTHER" id="PTHR15162:SF7">
    <property type="entry name" value="SUCCINYLGLUTAMATE DESUCCINYLASE"/>
    <property type="match status" value="1"/>
</dbReference>
<dbReference type="AlphaFoldDB" id="A0A4R6M2B6"/>
<dbReference type="EMBL" id="SNXC01000017">
    <property type="protein sequence ID" value="TDO95304.1"/>
    <property type="molecule type" value="Genomic_DNA"/>
</dbReference>
<keyword evidence="2" id="KW-0479">Metal-binding</keyword>
<evidence type="ECO:0000256" key="4">
    <source>
        <dbReference type="ARBA" id="ARBA00022833"/>
    </source>
</evidence>
<dbReference type="Pfam" id="PF24827">
    <property type="entry name" value="AstE_AspA_cat"/>
    <property type="match status" value="1"/>
</dbReference>
<keyword evidence="3" id="KW-0378">Hydrolase</keyword>
<proteinExistence type="predicted"/>
<feature type="domain" description="Succinylglutamate desuccinylase/Aspartoacylase catalytic" evidence="5">
    <location>
        <begin position="47"/>
        <end position="155"/>
    </location>
</feature>
<reference evidence="6 7" key="1">
    <citation type="submission" date="2019-03" db="EMBL/GenBank/DDBJ databases">
        <title>Genomic Encyclopedia of Type Strains, Phase III (KMG-III): the genomes of soil and plant-associated and newly described type strains.</title>
        <authorList>
            <person name="Whitman W."/>
        </authorList>
    </citation>
    <scope>NUCLEOTIDE SEQUENCE [LARGE SCALE GENOMIC DNA]</scope>
    <source>
        <strain evidence="6 7">CECT 7378</strain>
    </source>
</reference>
<dbReference type="Proteomes" id="UP000294656">
    <property type="component" value="Unassembled WGS sequence"/>
</dbReference>
<accession>A0A4R6M2B6</accession>
<gene>
    <name evidence="6" type="ORF">DFP79_3545</name>
</gene>
<dbReference type="InterPro" id="IPR055438">
    <property type="entry name" value="AstE_AspA_cat"/>
</dbReference>
<dbReference type="Gene3D" id="3.40.630.10">
    <property type="entry name" value="Zn peptidases"/>
    <property type="match status" value="1"/>
</dbReference>
<keyword evidence="7" id="KW-1185">Reference proteome</keyword>
<organism evidence="6 7">
    <name type="scientific">Marinomonas balearica</name>
    <dbReference type="NCBI Taxonomy" id="491947"/>
    <lineage>
        <taxon>Bacteria</taxon>
        <taxon>Pseudomonadati</taxon>
        <taxon>Pseudomonadota</taxon>
        <taxon>Gammaproteobacteria</taxon>
        <taxon>Oceanospirillales</taxon>
        <taxon>Oceanospirillaceae</taxon>
        <taxon>Marinomonas</taxon>
    </lineage>
</organism>
<evidence type="ECO:0000313" key="7">
    <source>
        <dbReference type="Proteomes" id="UP000294656"/>
    </source>
</evidence>
<evidence type="ECO:0000256" key="2">
    <source>
        <dbReference type="ARBA" id="ARBA00022723"/>
    </source>
</evidence>
<protein>
    <submittedName>
        <fullName evidence="6">Succinylglutamate desuccinylase/aspartoacylase family protein</fullName>
    </submittedName>
</protein>
<evidence type="ECO:0000313" key="6">
    <source>
        <dbReference type="EMBL" id="TDO95304.1"/>
    </source>
</evidence>
<dbReference type="SUPFAM" id="SSF53187">
    <property type="entry name" value="Zn-dependent exopeptidases"/>
    <property type="match status" value="1"/>
</dbReference>
<comment type="caution">
    <text evidence="6">The sequence shown here is derived from an EMBL/GenBank/DDBJ whole genome shotgun (WGS) entry which is preliminary data.</text>
</comment>
<comment type="cofactor">
    <cofactor evidence="1">
        <name>Zn(2+)</name>
        <dbReference type="ChEBI" id="CHEBI:29105"/>
    </cofactor>
</comment>
<evidence type="ECO:0000256" key="3">
    <source>
        <dbReference type="ARBA" id="ARBA00022801"/>
    </source>
</evidence>
<evidence type="ECO:0000259" key="5">
    <source>
        <dbReference type="Pfam" id="PF24827"/>
    </source>
</evidence>
<sequence length="345" mass="38683">MESTVIMSSTRPLPSYPIEIEFPDLSQFAEGNIGIPYLYHFDSGVSGPHVMINSITHGNEVCGAIAVKELLELGITPRRGKLTLAFANVDAYFQFDPTTPDSSRFVDQDLNRVWTKEILDNPALDSSEIRRARALRPIIDDVDYLLDIHSMHERCAPLGVCGPLNKGLEFVKSQRVPEWIIRDEGHPEGCRMRDYADFGNPDSPKNALLIECGQHWEAISVEVARDSSARFLLALNIIEQSDLPQSWYQPIYCADQKVVQVTEPIVAETMNFEFNDLYLGLELFKEQGSAIAVQDGRTISTPYPNCVLVMPSLRQLRPGVTVVRLGQLQDSTDKGNHESQERGIH</sequence>
<dbReference type="GO" id="GO:0005829">
    <property type="term" value="C:cytosol"/>
    <property type="evidence" value="ECO:0007669"/>
    <property type="project" value="TreeGrafter"/>
</dbReference>
<keyword evidence="4" id="KW-0862">Zinc</keyword>
<dbReference type="InterPro" id="IPR050178">
    <property type="entry name" value="AspA/AstE_fam"/>
</dbReference>
<dbReference type="PANTHER" id="PTHR15162">
    <property type="entry name" value="ASPARTOACYLASE"/>
    <property type="match status" value="1"/>
</dbReference>
<dbReference type="GO" id="GO:0016788">
    <property type="term" value="F:hydrolase activity, acting on ester bonds"/>
    <property type="evidence" value="ECO:0007669"/>
    <property type="project" value="InterPro"/>
</dbReference>
<name>A0A4R6M2B6_9GAMM</name>
<evidence type="ECO:0000256" key="1">
    <source>
        <dbReference type="ARBA" id="ARBA00001947"/>
    </source>
</evidence>